<evidence type="ECO:0000256" key="6">
    <source>
        <dbReference type="ARBA" id="ARBA00022694"/>
    </source>
</evidence>
<feature type="active site" description="Proton donor" evidence="13">
    <location>
        <position position="83"/>
    </location>
</feature>
<comment type="catalytic activity">
    <reaction evidence="10">
        <text>a 5,6-dihydrouridine in tRNA + NADP(+) = a uridine in tRNA + NADPH + H(+)</text>
        <dbReference type="Rhea" id="RHEA:23624"/>
        <dbReference type="Rhea" id="RHEA-COMP:13339"/>
        <dbReference type="Rhea" id="RHEA-COMP:13887"/>
        <dbReference type="ChEBI" id="CHEBI:15378"/>
        <dbReference type="ChEBI" id="CHEBI:57783"/>
        <dbReference type="ChEBI" id="CHEBI:58349"/>
        <dbReference type="ChEBI" id="CHEBI:65315"/>
        <dbReference type="ChEBI" id="CHEBI:74443"/>
    </reaction>
</comment>
<evidence type="ECO:0000313" key="17">
    <source>
        <dbReference type="Proteomes" id="UP000605148"/>
    </source>
</evidence>
<name>A0A916X0E6_9HYPH</name>
<feature type="binding site" evidence="14">
    <location>
        <position position="152"/>
    </location>
    <ligand>
        <name>FMN</name>
        <dbReference type="ChEBI" id="CHEBI:58210"/>
    </ligand>
</feature>
<feature type="domain" description="DUS-like FMN-binding" evidence="15">
    <location>
        <begin position="1"/>
        <end position="279"/>
    </location>
</feature>
<evidence type="ECO:0000256" key="14">
    <source>
        <dbReference type="PIRSR" id="PIRSR006621-2"/>
    </source>
</evidence>
<sequence>MSGVSDLPFRRLAARFGAAMVVCEMVASESFVKGDAETQMRAEGQEAGLHVVQLAGRESRWMGEAAKVVAGLGADIIDINMGCPAKKVTSGYSGSALMKDLDHALTLIEATVAAVDVPVTLKMRLGWDERTINAPELARRAEGAGVQLLTVHGRTRNQFYKGTADWRAIAAVKDAVSVPVIANGDCVCFETAGEMLRQSGADGVMIGRGAYGRPWMPGHIGHYLDTGIRKPAPQLSALADLAEEHYTAILDHYGTEAGVRIARKHLGWYLDQAPSRSTLVDKIRTTILTSTQPDWVISALRRWGTQTGPERAAA</sequence>
<dbReference type="EC" id="1.3.1.-" evidence="12"/>
<dbReference type="GO" id="GO:0050660">
    <property type="term" value="F:flavin adenine dinucleotide binding"/>
    <property type="evidence" value="ECO:0007669"/>
    <property type="project" value="InterPro"/>
</dbReference>
<feature type="binding site" evidence="14">
    <location>
        <position position="53"/>
    </location>
    <ligand>
        <name>FMN</name>
        <dbReference type="ChEBI" id="CHEBI:58210"/>
    </ligand>
</feature>
<evidence type="ECO:0000313" key="16">
    <source>
        <dbReference type="EMBL" id="GGB44972.1"/>
    </source>
</evidence>
<keyword evidence="14" id="KW-0547">Nucleotide-binding</keyword>
<proteinExistence type="inferred from homology"/>
<evidence type="ECO:0000256" key="7">
    <source>
        <dbReference type="ARBA" id="ARBA00022857"/>
    </source>
</evidence>
<comment type="caution">
    <text evidence="16">The sequence shown here is derived from an EMBL/GenBank/DDBJ whole genome shotgun (WGS) entry which is preliminary data.</text>
</comment>
<feature type="binding site" evidence="14">
    <location>
        <position position="122"/>
    </location>
    <ligand>
        <name>FMN</name>
        <dbReference type="ChEBI" id="CHEBI:58210"/>
    </ligand>
</feature>
<dbReference type="InterPro" id="IPR024036">
    <property type="entry name" value="tRNA-dHydroUridine_Synthase_C"/>
</dbReference>
<evidence type="ECO:0000256" key="5">
    <source>
        <dbReference type="ARBA" id="ARBA00022643"/>
    </source>
</evidence>
<keyword evidence="7" id="KW-0521">NADP</keyword>
<keyword evidence="17" id="KW-1185">Reference proteome</keyword>
<dbReference type="InterPro" id="IPR004652">
    <property type="entry name" value="DusB-like"/>
</dbReference>
<keyword evidence="4 12" id="KW-0285">Flavoprotein</keyword>
<evidence type="ECO:0000256" key="12">
    <source>
        <dbReference type="PIRNR" id="PIRNR006621"/>
    </source>
</evidence>
<keyword evidence="6 12" id="KW-0819">tRNA processing</keyword>
<dbReference type="InterPro" id="IPR013785">
    <property type="entry name" value="Aldolase_TIM"/>
</dbReference>
<dbReference type="AlphaFoldDB" id="A0A916X0E6"/>
<accession>A0A916X0E6</accession>
<dbReference type="EMBL" id="BMFA01000004">
    <property type="protein sequence ID" value="GGB44972.1"/>
    <property type="molecule type" value="Genomic_DNA"/>
</dbReference>
<evidence type="ECO:0000256" key="13">
    <source>
        <dbReference type="PIRSR" id="PIRSR006621-1"/>
    </source>
</evidence>
<dbReference type="NCBIfam" id="TIGR00737">
    <property type="entry name" value="nifR3_yhdG"/>
    <property type="match status" value="1"/>
</dbReference>
<dbReference type="PIRSF" id="PIRSF006621">
    <property type="entry name" value="Dus"/>
    <property type="match status" value="1"/>
</dbReference>
<protein>
    <recommendedName>
        <fullName evidence="12">tRNA-dihydrouridine synthase</fullName>
        <ecNumber evidence="12">1.3.1.-</ecNumber>
    </recommendedName>
</protein>
<dbReference type="SUPFAM" id="SSF51395">
    <property type="entry name" value="FMN-linked oxidoreductases"/>
    <property type="match status" value="1"/>
</dbReference>
<dbReference type="Gene3D" id="3.20.20.70">
    <property type="entry name" value="Aldolase class I"/>
    <property type="match status" value="1"/>
</dbReference>
<evidence type="ECO:0000256" key="9">
    <source>
        <dbReference type="ARBA" id="ARBA00023002"/>
    </source>
</evidence>
<gene>
    <name evidence="16" type="primary">nifR</name>
    <name evidence="16" type="ORF">GCM10011316_16210</name>
</gene>
<organism evidence="16 17">
    <name type="scientific">Roseibium aquae</name>
    <dbReference type="NCBI Taxonomy" id="1323746"/>
    <lineage>
        <taxon>Bacteria</taxon>
        <taxon>Pseudomonadati</taxon>
        <taxon>Pseudomonadota</taxon>
        <taxon>Alphaproteobacteria</taxon>
        <taxon>Hyphomicrobiales</taxon>
        <taxon>Stappiaceae</taxon>
        <taxon>Roseibium</taxon>
    </lineage>
</organism>
<comment type="cofactor">
    <cofactor evidence="1 12 14">
        <name>FMN</name>
        <dbReference type="ChEBI" id="CHEBI:58210"/>
    </cofactor>
</comment>
<dbReference type="InterPro" id="IPR035587">
    <property type="entry name" value="DUS-like_FMN-bd"/>
</dbReference>
<evidence type="ECO:0000256" key="10">
    <source>
        <dbReference type="ARBA" id="ARBA00048205"/>
    </source>
</evidence>
<evidence type="ECO:0000259" key="15">
    <source>
        <dbReference type="Pfam" id="PF01207"/>
    </source>
</evidence>
<comment type="similarity">
    <text evidence="12">Belongs to the dus family.</text>
</comment>
<evidence type="ECO:0000256" key="4">
    <source>
        <dbReference type="ARBA" id="ARBA00022630"/>
    </source>
</evidence>
<dbReference type="Pfam" id="PF01207">
    <property type="entry name" value="Dus"/>
    <property type="match status" value="1"/>
</dbReference>
<reference evidence="16" key="2">
    <citation type="submission" date="2020-09" db="EMBL/GenBank/DDBJ databases">
        <authorList>
            <person name="Sun Q."/>
            <person name="Zhou Y."/>
        </authorList>
    </citation>
    <scope>NUCLEOTIDE SEQUENCE</scope>
    <source>
        <strain evidence="16">CGMCC 1.12426</strain>
    </source>
</reference>
<evidence type="ECO:0000256" key="2">
    <source>
        <dbReference type="ARBA" id="ARBA00002790"/>
    </source>
</evidence>
<keyword evidence="8" id="KW-0694">RNA-binding</keyword>
<evidence type="ECO:0000256" key="8">
    <source>
        <dbReference type="ARBA" id="ARBA00022884"/>
    </source>
</evidence>
<evidence type="ECO:0000256" key="11">
    <source>
        <dbReference type="ARBA" id="ARBA00048802"/>
    </source>
</evidence>
<dbReference type="InterPro" id="IPR018517">
    <property type="entry name" value="tRNA_hU_synthase_CS"/>
</dbReference>
<dbReference type="PANTHER" id="PTHR45846:SF1">
    <property type="entry name" value="TRNA-DIHYDROURIDINE(47) SYNTHASE [NAD(P)(+)]-LIKE"/>
    <property type="match status" value="1"/>
</dbReference>
<comment type="catalytic activity">
    <reaction evidence="11">
        <text>a 5,6-dihydrouridine in tRNA + NAD(+) = a uridine in tRNA + NADH + H(+)</text>
        <dbReference type="Rhea" id="RHEA:54452"/>
        <dbReference type="Rhea" id="RHEA-COMP:13339"/>
        <dbReference type="Rhea" id="RHEA-COMP:13887"/>
        <dbReference type="ChEBI" id="CHEBI:15378"/>
        <dbReference type="ChEBI" id="CHEBI:57540"/>
        <dbReference type="ChEBI" id="CHEBI:57945"/>
        <dbReference type="ChEBI" id="CHEBI:65315"/>
        <dbReference type="ChEBI" id="CHEBI:74443"/>
    </reaction>
</comment>
<keyword evidence="3" id="KW-0820">tRNA-binding</keyword>
<dbReference type="GO" id="GO:0000049">
    <property type="term" value="F:tRNA binding"/>
    <property type="evidence" value="ECO:0007669"/>
    <property type="project" value="UniProtKB-KW"/>
</dbReference>
<keyword evidence="9 12" id="KW-0560">Oxidoreductase</keyword>
<dbReference type="GO" id="GO:0017150">
    <property type="term" value="F:tRNA dihydrouridine synthase activity"/>
    <property type="evidence" value="ECO:0007669"/>
    <property type="project" value="InterPro"/>
</dbReference>
<dbReference type="PROSITE" id="PS01136">
    <property type="entry name" value="UPF0034"/>
    <property type="match status" value="1"/>
</dbReference>
<evidence type="ECO:0000256" key="3">
    <source>
        <dbReference type="ARBA" id="ARBA00022555"/>
    </source>
</evidence>
<comment type="function">
    <text evidence="2 12">Catalyzes the synthesis of 5,6-dihydrouridine (D), a modified base found in the D-loop of most tRNAs, via the reduction of the C5-C6 double bond in target uridines.</text>
</comment>
<evidence type="ECO:0000256" key="1">
    <source>
        <dbReference type="ARBA" id="ARBA00001917"/>
    </source>
</evidence>
<dbReference type="CDD" id="cd02801">
    <property type="entry name" value="DUS_like_FMN"/>
    <property type="match status" value="1"/>
</dbReference>
<dbReference type="PANTHER" id="PTHR45846">
    <property type="entry name" value="TRNA-DIHYDROURIDINE(47) SYNTHASE [NAD(P)(+)]-LIKE"/>
    <property type="match status" value="1"/>
</dbReference>
<keyword evidence="5 12" id="KW-0288">FMN</keyword>
<dbReference type="Gene3D" id="1.10.1200.80">
    <property type="entry name" value="Putative flavin oxidoreducatase, domain 2"/>
    <property type="match status" value="1"/>
</dbReference>
<reference evidence="16" key="1">
    <citation type="journal article" date="2014" name="Int. J. Syst. Evol. Microbiol.">
        <title>Complete genome sequence of Corynebacterium casei LMG S-19264T (=DSM 44701T), isolated from a smear-ripened cheese.</title>
        <authorList>
            <consortium name="US DOE Joint Genome Institute (JGI-PGF)"/>
            <person name="Walter F."/>
            <person name="Albersmeier A."/>
            <person name="Kalinowski J."/>
            <person name="Ruckert C."/>
        </authorList>
    </citation>
    <scope>NUCLEOTIDE SEQUENCE</scope>
    <source>
        <strain evidence="16">CGMCC 1.12426</strain>
    </source>
</reference>
<dbReference type="InterPro" id="IPR001269">
    <property type="entry name" value="DUS_fam"/>
</dbReference>
<dbReference type="Proteomes" id="UP000605148">
    <property type="component" value="Unassembled WGS sequence"/>
</dbReference>
<feature type="binding site" evidence="14">
    <location>
        <begin position="207"/>
        <end position="208"/>
    </location>
    <ligand>
        <name>FMN</name>
        <dbReference type="ChEBI" id="CHEBI:58210"/>
    </ligand>
</feature>